<keyword evidence="3" id="KW-1185">Reference proteome</keyword>
<sequence length="72" mass="7974">MAEGETKHPLDNPQGQLGRTLFHGNPLAAMLKGDNELVRKHVLSTLRHSDVLQEHQSVDTASSYSIDTLTYC</sequence>
<feature type="region of interest" description="Disordered" evidence="1">
    <location>
        <begin position="1"/>
        <end position="21"/>
    </location>
</feature>
<proteinExistence type="predicted"/>
<gene>
    <name evidence="2" type="ORF">NEZAVI_LOCUS8805</name>
</gene>
<dbReference type="Proteomes" id="UP001152798">
    <property type="component" value="Chromosome 4"/>
</dbReference>
<dbReference type="AlphaFoldDB" id="A0A9P0HC83"/>
<dbReference type="OrthoDB" id="10394947at2759"/>
<organism evidence="2 3">
    <name type="scientific">Nezara viridula</name>
    <name type="common">Southern green stink bug</name>
    <name type="synonym">Cimex viridulus</name>
    <dbReference type="NCBI Taxonomy" id="85310"/>
    <lineage>
        <taxon>Eukaryota</taxon>
        <taxon>Metazoa</taxon>
        <taxon>Ecdysozoa</taxon>
        <taxon>Arthropoda</taxon>
        <taxon>Hexapoda</taxon>
        <taxon>Insecta</taxon>
        <taxon>Pterygota</taxon>
        <taxon>Neoptera</taxon>
        <taxon>Paraneoptera</taxon>
        <taxon>Hemiptera</taxon>
        <taxon>Heteroptera</taxon>
        <taxon>Panheteroptera</taxon>
        <taxon>Pentatomomorpha</taxon>
        <taxon>Pentatomoidea</taxon>
        <taxon>Pentatomidae</taxon>
        <taxon>Pentatominae</taxon>
        <taxon>Nezara</taxon>
    </lineage>
</organism>
<reference evidence="2" key="1">
    <citation type="submission" date="2022-01" db="EMBL/GenBank/DDBJ databases">
        <authorList>
            <person name="King R."/>
        </authorList>
    </citation>
    <scope>NUCLEOTIDE SEQUENCE</scope>
</reference>
<feature type="compositionally biased region" description="Basic and acidic residues" evidence="1">
    <location>
        <begin position="1"/>
        <end position="10"/>
    </location>
</feature>
<evidence type="ECO:0000256" key="1">
    <source>
        <dbReference type="SAM" id="MobiDB-lite"/>
    </source>
</evidence>
<evidence type="ECO:0000313" key="3">
    <source>
        <dbReference type="Proteomes" id="UP001152798"/>
    </source>
</evidence>
<dbReference type="EMBL" id="OV725080">
    <property type="protein sequence ID" value="CAH1399331.1"/>
    <property type="molecule type" value="Genomic_DNA"/>
</dbReference>
<evidence type="ECO:0000313" key="2">
    <source>
        <dbReference type="EMBL" id="CAH1399331.1"/>
    </source>
</evidence>
<protein>
    <submittedName>
        <fullName evidence="2">Uncharacterized protein</fullName>
    </submittedName>
</protein>
<name>A0A9P0HC83_NEZVI</name>
<accession>A0A9P0HC83</accession>